<feature type="transmembrane region" description="Helical" evidence="7">
    <location>
        <begin position="111"/>
        <end position="134"/>
    </location>
</feature>
<comment type="similarity">
    <text evidence="7">Belongs to the binding-protein-dependent transport system permease family.</text>
</comment>
<keyword evidence="10" id="KW-1185">Reference proteome</keyword>
<feature type="transmembrane region" description="Helical" evidence="7">
    <location>
        <begin position="245"/>
        <end position="266"/>
    </location>
</feature>
<keyword evidence="3" id="KW-1003">Cell membrane</keyword>
<evidence type="ECO:0000256" key="6">
    <source>
        <dbReference type="ARBA" id="ARBA00023136"/>
    </source>
</evidence>
<keyword evidence="4 7" id="KW-0812">Transmembrane</keyword>
<evidence type="ECO:0000313" key="10">
    <source>
        <dbReference type="Proteomes" id="UP001164761"/>
    </source>
</evidence>
<keyword evidence="6 7" id="KW-0472">Membrane</keyword>
<organism evidence="9 10">
    <name type="scientific">Alicyclobacillus fastidiosus</name>
    <dbReference type="NCBI Taxonomy" id="392011"/>
    <lineage>
        <taxon>Bacteria</taxon>
        <taxon>Bacillati</taxon>
        <taxon>Bacillota</taxon>
        <taxon>Bacilli</taxon>
        <taxon>Bacillales</taxon>
        <taxon>Alicyclobacillaceae</taxon>
        <taxon>Alicyclobacillus</taxon>
    </lineage>
</organism>
<evidence type="ECO:0000313" key="9">
    <source>
        <dbReference type="EMBL" id="WAH44144.1"/>
    </source>
</evidence>
<dbReference type="CDD" id="cd06261">
    <property type="entry name" value="TM_PBP2"/>
    <property type="match status" value="1"/>
</dbReference>
<evidence type="ECO:0000256" key="3">
    <source>
        <dbReference type="ARBA" id="ARBA00022475"/>
    </source>
</evidence>
<reference evidence="9" key="1">
    <citation type="submission" date="2022-08" db="EMBL/GenBank/DDBJ databases">
        <title>Alicyclobacillus fastidiosus DSM 17978, complete genome.</title>
        <authorList>
            <person name="Wang Q."/>
            <person name="Cai R."/>
            <person name="Wang Z."/>
        </authorList>
    </citation>
    <scope>NUCLEOTIDE SEQUENCE</scope>
    <source>
        <strain evidence="9">DSM 17978</strain>
    </source>
</reference>
<feature type="transmembrane region" description="Helical" evidence="7">
    <location>
        <begin position="140"/>
        <end position="161"/>
    </location>
</feature>
<protein>
    <submittedName>
        <fullName evidence="9">Carbohydrate ABC transporter permease</fullName>
    </submittedName>
</protein>
<dbReference type="PANTHER" id="PTHR43744:SF8">
    <property type="entry name" value="SN-GLYCEROL-3-PHOSPHATE TRANSPORT SYSTEM PERMEASE PROTEIN UGPE"/>
    <property type="match status" value="1"/>
</dbReference>
<keyword evidence="5 7" id="KW-1133">Transmembrane helix</keyword>
<evidence type="ECO:0000256" key="1">
    <source>
        <dbReference type="ARBA" id="ARBA00004651"/>
    </source>
</evidence>
<dbReference type="Gene3D" id="1.10.3720.10">
    <property type="entry name" value="MetI-like"/>
    <property type="match status" value="1"/>
</dbReference>
<sequence length="281" mass="31628">MLRVNDSKRASIAKLFLYVCLAIWLIFSIFPFYWLIVSATRDTSSIFAYPPHLTFGNQFLSNAHQLFLAIPFLKSMWNSLYVAVLSTGLSLFFCSLAGFSFAKFNFPGKKVLFLIMLGTMMIPAQLNMVPLFVVMKSLHWVNTLTALIVPSAASAFGIFWIRQSCESSLPDDLLHAGRIDGCGNFRLYYHVALPTLRPALAALGIFNFMAAWNDYMWPLVILNDPNRYTLQVMLSTLNGIYFKNYGMVMVGTLFATIPLIILFFIFSRKLMGAVTIGAIKS</sequence>
<feature type="transmembrane region" description="Helical" evidence="7">
    <location>
        <begin position="80"/>
        <end position="99"/>
    </location>
</feature>
<dbReference type="PROSITE" id="PS50928">
    <property type="entry name" value="ABC_TM1"/>
    <property type="match status" value="1"/>
</dbReference>
<accession>A0ABY6ZPY2</accession>
<evidence type="ECO:0000256" key="2">
    <source>
        <dbReference type="ARBA" id="ARBA00022448"/>
    </source>
</evidence>
<evidence type="ECO:0000256" key="5">
    <source>
        <dbReference type="ARBA" id="ARBA00022989"/>
    </source>
</evidence>
<feature type="domain" description="ABC transmembrane type-1" evidence="8">
    <location>
        <begin position="76"/>
        <end position="266"/>
    </location>
</feature>
<feature type="transmembrane region" description="Helical" evidence="7">
    <location>
        <begin position="12"/>
        <end position="36"/>
    </location>
</feature>
<dbReference type="RefSeq" id="WP_268008040.1">
    <property type="nucleotide sequence ID" value="NZ_BSUT01000001.1"/>
</dbReference>
<name>A0ABY6ZPY2_9BACL</name>
<dbReference type="EMBL" id="CP104067">
    <property type="protein sequence ID" value="WAH44144.1"/>
    <property type="molecule type" value="Genomic_DNA"/>
</dbReference>
<dbReference type="PANTHER" id="PTHR43744">
    <property type="entry name" value="ABC TRANSPORTER PERMEASE PROTEIN MG189-RELATED-RELATED"/>
    <property type="match status" value="1"/>
</dbReference>
<dbReference type="SUPFAM" id="SSF161098">
    <property type="entry name" value="MetI-like"/>
    <property type="match status" value="1"/>
</dbReference>
<dbReference type="InterPro" id="IPR035906">
    <property type="entry name" value="MetI-like_sf"/>
</dbReference>
<evidence type="ECO:0000256" key="4">
    <source>
        <dbReference type="ARBA" id="ARBA00022692"/>
    </source>
</evidence>
<evidence type="ECO:0000256" key="7">
    <source>
        <dbReference type="RuleBase" id="RU363032"/>
    </source>
</evidence>
<dbReference type="Pfam" id="PF00528">
    <property type="entry name" value="BPD_transp_1"/>
    <property type="match status" value="1"/>
</dbReference>
<dbReference type="InterPro" id="IPR000515">
    <property type="entry name" value="MetI-like"/>
</dbReference>
<proteinExistence type="inferred from homology"/>
<gene>
    <name evidence="9" type="ORF">NZD89_12620</name>
</gene>
<comment type="subcellular location">
    <subcellularLocation>
        <location evidence="1 7">Cell membrane</location>
        <topology evidence="1 7">Multi-pass membrane protein</topology>
    </subcellularLocation>
</comment>
<keyword evidence="2 7" id="KW-0813">Transport</keyword>
<evidence type="ECO:0000259" key="8">
    <source>
        <dbReference type="PROSITE" id="PS50928"/>
    </source>
</evidence>
<dbReference type="Proteomes" id="UP001164761">
    <property type="component" value="Chromosome"/>
</dbReference>